<comment type="subcellular location">
    <subcellularLocation>
        <location evidence="1">Nucleus</location>
    </subcellularLocation>
</comment>
<evidence type="ECO:0000256" key="5">
    <source>
        <dbReference type="ARBA" id="ARBA00023242"/>
    </source>
</evidence>
<feature type="domain" description="HAT C-terminal dimerisation" evidence="7">
    <location>
        <begin position="796"/>
        <end position="878"/>
    </location>
</feature>
<feature type="compositionally biased region" description="Low complexity" evidence="6">
    <location>
        <begin position="87"/>
        <end position="99"/>
    </location>
</feature>
<evidence type="ECO:0000256" key="3">
    <source>
        <dbReference type="ARBA" id="ARBA00022771"/>
    </source>
</evidence>
<dbReference type="OrthoDB" id="2790258at2759"/>
<dbReference type="Pfam" id="PF05699">
    <property type="entry name" value="Dimer_Tnp_hAT"/>
    <property type="match status" value="1"/>
</dbReference>
<dbReference type="EMBL" id="KL198015">
    <property type="protein sequence ID" value="KDQ21984.1"/>
    <property type="molecule type" value="Genomic_DNA"/>
</dbReference>
<feature type="compositionally biased region" description="Polar residues" evidence="6">
    <location>
        <begin position="100"/>
        <end position="115"/>
    </location>
</feature>
<dbReference type="HOGENOM" id="CLU_313766_0_0_1"/>
<feature type="compositionally biased region" description="Basic and acidic residues" evidence="6">
    <location>
        <begin position="253"/>
        <end position="269"/>
    </location>
</feature>
<feature type="compositionally biased region" description="Low complexity" evidence="6">
    <location>
        <begin position="764"/>
        <end position="777"/>
    </location>
</feature>
<dbReference type="Proteomes" id="UP000027073">
    <property type="component" value="Unassembled WGS sequence"/>
</dbReference>
<dbReference type="PANTHER" id="PTHR46481:SF10">
    <property type="entry name" value="ZINC FINGER BED DOMAIN-CONTAINING PROTEIN 39"/>
    <property type="match status" value="1"/>
</dbReference>
<feature type="compositionally biased region" description="Pro residues" evidence="6">
    <location>
        <begin position="166"/>
        <end position="188"/>
    </location>
</feature>
<name>A0A067N2A5_PLEO1</name>
<evidence type="ECO:0000313" key="8">
    <source>
        <dbReference type="EMBL" id="KDQ21984.1"/>
    </source>
</evidence>
<feature type="compositionally biased region" description="Basic and acidic residues" evidence="6">
    <location>
        <begin position="1"/>
        <end position="14"/>
    </location>
</feature>
<keyword evidence="5" id="KW-0539">Nucleus</keyword>
<proteinExistence type="predicted"/>
<dbReference type="InterPro" id="IPR052035">
    <property type="entry name" value="ZnF_BED_domain_contain"/>
</dbReference>
<dbReference type="AlphaFoldDB" id="A0A067N2A5"/>
<feature type="region of interest" description="Disordered" evidence="6">
    <location>
        <begin position="756"/>
        <end position="781"/>
    </location>
</feature>
<evidence type="ECO:0000256" key="4">
    <source>
        <dbReference type="ARBA" id="ARBA00022833"/>
    </source>
</evidence>
<dbReference type="InParanoid" id="A0A067N2A5"/>
<evidence type="ECO:0000256" key="1">
    <source>
        <dbReference type="ARBA" id="ARBA00004123"/>
    </source>
</evidence>
<feature type="region of interest" description="Disordered" evidence="6">
    <location>
        <begin position="64"/>
        <end position="233"/>
    </location>
</feature>
<gene>
    <name evidence="8" type="ORF">PLEOSDRAFT_1087450</name>
</gene>
<feature type="region of interest" description="Disordered" evidence="6">
    <location>
        <begin position="1"/>
        <end position="38"/>
    </location>
</feature>
<evidence type="ECO:0000256" key="6">
    <source>
        <dbReference type="SAM" id="MobiDB-lite"/>
    </source>
</evidence>
<sequence>MDNDPREPDLRAMRDSSPGARDFESRPSTPPSIVSQSQWNAPHSTYFASPYHLTQPLQPQYTPMIQISQASHPAPQTSSYYRPHTFSPVSPSPLHSSSVGLNLSSYPATQASQAGTRKRASANAAPRGRPKKRRQDAENTPPASQAPLMPRPPSRLAGLVSRQLPPVYPTQTLPPPVQPPPQPPPPPMLQNLPEAQQPLPRIPAATGYGPIPSESTYAEPSAHPGFQNRSPSDRASWAASDVWYFIRPVPSAKKADCPARHDTDKRYKEQPPVGDGARLACRSCPSSDQWTTWANGAGANSNIRKHLESYHFNEWRDDVIRLKLKNWETINDGHASRLQDRHHEPFSLQGFFNRLIRWIAVDDQLYRVLKLFEAINVIESPELRDLLCFVGQGNLTDKDIPGRTELKKKITEAFQISYRKMAKEIQGSHDGENLAKVFMQVLKEVGATERRLLRAKGIPFDRDGNRIRCFPHVINILVKTGLKHMSVKLPDKDAEASVLEIGPISSCPLDCDDEYHDTLEADPVDKARKLVRNCRSSGQRRETFKETIIEGNIAQVWGSDPMPELVLLRDVDTCWSSIYLMINRLLRLYPAVTKFVQEKVPSLDEYLLDELEMRVLNDICQFLEAFHEVQQIVSAEKTPTLAIVLPLYEDLIEMLKDLKIHLPNLAHAIAASVDKLPINPVTKMDWLRKRSTTEAATAVKWVQDAMMEFQKVRHNRGSPSIATPSGTPTRRDYAPSAASKQASGYARIKALKRSYSQNNAATEPSPSSHAPSQSAAALTSEQIEAQDREIVADEYNRWVAAGVITSDAELLRFDLVDSWSLQENQRQFPLLFRVALDVMPVQASAVPCERVFSSSKETDVLRRSKTSPLTMEVLQVLKYLYRSERIPFTARFLATEADLDEEGVEPGQINNLLTESVEEIASFFDTPSVYRED</sequence>
<dbReference type="GO" id="GO:0046983">
    <property type="term" value="F:protein dimerization activity"/>
    <property type="evidence" value="ECO:0007669"/>
    <property type="project" value="InterPro"/>
</dbReference>
<feature type="region of interest" description="Disordered" evidence="6">
    <location>
        <begin position="253"/>
        <end position="275"/>
    </location>
</feature>
<keyword evidence="3" id="KW-0863">Zinc-finger</keyword>
<dbReference type="InterPro" id="IPR008906">
    <property type="entry name" value="HATC_C_dom"/>
</dbReference>
<reference evidence="9" key="1">
    <citation type="journal article" date="2014" name="Proc. Natl. Acad. Sci. U.S.A.">
        <title>Extensive sampling of basidiomycete genomes demonstrates inadequacy of the white-rot/brown-rot paradigm for wood decay fungi.</title>
        <authorList>
            <person name="Riley R."/>
            <person name="Salamov A.A."/>
            <person name="Brown D.W."/>
            <person name="Nagy L.G."/>
            <person name="Floudas D."/>
            <person name="Held B.W."/>
            <person name="Levasseur A."/>
            <person name="Lombard V."/>
            <person name="Morin E."/>
            <person name="Otillar R."/>
            <person name="Lindquist E.A."/>
            <person name="Sun H."/>
            <person name="LaButti K.M."/>
            <person name="Schmutz J."/>
            <person name="Jabbour D."/>
            <person name="Luo H."/>
            <person name="Baker S.E."/>
            <person name="Pisabarro A.G."/>
            <person name="Walton J.D."/>
            <person name="Blanchette R.A."/>
            <person name="Henrissat B."/>
            <person name="Martin F."/>
            <person name="Cullen D."/>
            <person name="Hibbett D.S."/>
            <person name="Grigoriev I.V."/>
        </authorList>
    </citation>
    <scope>NUCLEOTIDE SEQUENCE [LARGE SCALE GENOMIC DNA]</scope>
    <source>
        <strain evidence="9">PC15</strain>
    </source>
</reference>
<organism evidence="8 9">
    <name type="scientific">Pleurotus ostreatus (strain PC15)</name>
    <name type="common">Oyster mushroom</name>
    <dbReference type="NCBI Taxonomy" id="1137138"/>
    <lineage>
        <taxon>Eukaryota</taxon>
        <taxon>Fungi</taxon>
        <taxon>Dikarya</taxon>
        <taxon>Basidiomycota</taxon>
        <taxon>Agaricomycotina</taxon>
        <taxon>Agaricomycetes</taxon>
        <taxon>Agaricomycetidae</taxon>
        <taxon>Agaricales</taxon>
        <taxon>Pleurotineae</taxon>
        <taxon>Pleurotaceae</taxon>
        <taxon>Pleurotus</taxon>
    </lineage>
</organism>
<feature type="compositionally biased region" description="Polar residues" evidence="6">
    <location>
        <begin position="717"/>
        <end position="728"/>
    </location>
</feature>
<evidence type="ECO:0000259" key="7">
    <source>
        <dbReference type="Pfam" id="PF05699"/>
    </source>
</evidence>
<evidence type="ECO:0000313" key="9">
    <source>
        <dbReference type="Proteomes" id="UP000027073"/>
    </source>
</evidence>
<evidence type="ECO:0000256" key="2">
    <source>
        <dbReference type="ARBA" id="ARBA00022723"/>
    </source>
</evidence>
<keyword evidence="4" id="KW-0862">Zinc</keyword>
<protein>
    <recommendedName>
        <fullName evidence="7">HAT C-terminal dimerisation domain-containing protein</fullName>
    </recommendedName>
</protein>
<dbReference type="SUPFAM" id="SSF53098">
    <property type="entry name" value="Ribonuclease H-like"/>
    <property type="match status" value="1"/>
</dbReference>
<dbReference type="VEuPathDB" id="FungiDB:PLEOSDRAFT_1087450"/>
<dbReference type="InterPro" id="IPR012337">
    <property type="entry name" value="RNaseH-like_sf"/>
</dbReference>
<keyword evidence="2" id="KW-0479">Metal-binding</keyword>
<feature type="region of interest" description="Disordered" evidence="6">
    <location>
        <begin position="713"/>
        <end position="741"/>
    </location>
</feature>
<dbReference type="GO" id="GO:0008270">
    <property type="term" value="F:zinc ion binding"/>
    <property type="evidence" value="ECO:0007669"/>
    <property type="project" value="UniProtKB-KW"/>
</dbReference>
<feature type="compositionally biased region" description="Polar residues" evidence="6">
    <location>
        <begin position="64"/>
        <end position="80"/>
    </location>
</feature>
<dbReference type="GO" id="GO:0005634">
    <property type="term" value="C:nucleus"/>
    <property type="evidence" value="ECO:0007669"/>
    <property type="project" value="UniProtKB-SubCell"/>
</dbReference>
<accession>A0A067N2A5</accession>
<dbReference type="PANTHER" id="PTHR46481">
    <property type="entry name" value="ZINC FINGER BED DOMAIN-CONTAINING PROTEIN 4"/>
    <property type="match status" value="1"/>
</dbReference>